<keyword evidence="2" id="KW-0472">Membrane</keyword>
<protein>
    <submittedName>
        <fullName evidence="6">PAS/PAC sensor-containing diguanylate cyclase/phosphodiesterase</fullName>
    </submittedName>
</protein>
<keyword evidence="2" id="KW-1133">Transmembrane helix</keyword>
<feature type="domain" description="PAC" evidence="4">
    <location>
        <begin position="411"/>
        <end position="463"/>
    </location>
</feature>
<dbReference type="Proteomes" id="UP000016368">
    <property type="component" value="Unassembled WGS sequence"/>
</dbReference>
<evidence type="ECO:0000256" key="1">
    <source>
        <dbReference type="SAM" id="MobiDB-lite"/>
    </source>
</evidence>
<dbReference type="PROSITE" id="PS50112">
    <property type="entry name" value="PAS"/>
    <property type="match status" value="1"/>
</dbReference>
<dbReference type="SMART" id="SM00086">
    <property type="entry name" value="PAC"/>
    <property type="match status" value="1"/>
</dbReference>
<dbReference type="InterPro" id="IPR035965">
    <property type="entry name" value="PAS-like_dom_sf"/>
</dbReference>
<dbReference type="STRING" id="887062.HGR_08959"/>
<dbReference type="InterPro" id="IPR000014">
    <property type="entry name" value="PAS"/>
</dbReference>
<dbReference type="CDD" id="cd01949">
    <property type="entry name" value="GGDEF"/>
    <property type="match status" value="1"/>
</dbReference>
<dbReference type="AlphaFoldDB" id="F3KTL1"/>
<evidence type="ECO:0000259" key="5">
    <source>
        <dbReference type="PROSITE" id="PS50887"/>
    </source>
</evidence>
<dbReference type="Pfam" id="PF22588">
    <property type="entry name" value="dCache_1_like"/>
    <property type="match status" value="1"/>
</dbReference>
<dbReference type="NCBIfam" id="TIGR00254">
    <property type="entry name" value="GGDEF"/>
    <property type="match status" value="1"/>
</dbReference>
<feature type="transmembrane region" description="Helical" evidence="2">
    <location>
        <begin position="300"/>
        <end position="322"/>
    </location>
</feature>
<dbReference type="PANTHER" id="PTHR44757">
    <property type="entry name" value="DIGUANYLATE CYCLASE DGCP"/>
    <property type="match status" value="1"/>
</dbReference>
<dbReference type="Pfam" id="PF00990">
    <property type="entry name" value="GGDEF"/>
    <property type="match status" value="1"/>
</dbReference>
<dbReference type="EMBL" id="AEGR01000056">
    <property type="protein sequence ID" value="EGI76890.1"/>
    <property type="molecule type" value="Genomic_DNA"/>
</dbReference>
<dbReference type="SMART" id="SM00267">
    <property type="entry name" value="GGDEF"/>
    <property type="match status" value="1"/>
</dbReference>
<dbReference type="PROSITE" id="PS50887">
    <property type="entry name" value="GGDEF"/>
    <property type="match status" value="1"/>
</dbReference>
<dbReference type="NCBIfam" id="TIGR00229">
    <property type="entry name" value="sensory_box"/>
    <property type="match status" value="1"/>
</dbReference>
<evidence type="ECO:0000313" key="6">
    <source>
        <dbReference type="EMBL" id="EGI76890.1"/>
    </source>
</evidence>
<proteinExistence type="predicted"/>
<dbReference type="InterPro" id="IPR000700">
    <property type="entry name" value="PAS-assoc_C"/>
</dbReference>
<dbReference type="InterPro" id="IPR052155">
    <property type="entry name" value="Biofilm_reg_signaling"/>
</dbReference>
<feature type="domain" description="PAS" evidence="3">
    <location>
        <begin position="335"/>
        <end position="405"/>
    </location>
</feature>
<dbReference type="CDD" id="cd12914">
    <property type="entry name" value="PDC1_DGC_like"/>
    <property type="match status" value="1"/>
</dbReference>
<dbReference type="PROSITE" id="PS51257">
    <property type="entry name" value="PROKAR_LIPOPROTEIN"/>
    <property type="match status" value="1"/>
</dbReference>
<dbReference type="FunFam" id="3.30.70.270:FF:000001">
    <property type="entry name" value="Diguanylate cyclase domain protein"/>
    <property type="match status" value="1"/>
</dbReference>
<dbReference type="PROSITE" id="PS50113">
    <property type="entry name" value="PAC"/>
    <property type="match status" value="1"/>
</dbReference>
<dbReference type="CDD" id="cd12915">
    <property type="entry name" value="PDC2_DGC_like"/>
    <property type="match status" value="1"/>
</dbReference>
<evidence type="ECO:0000259" key="3">
    <source>
        <dbReference type="PROSITE" id="PS50112"/>
    </source>
</evidence>
<keyword evidence="2" id="KW-0812">Transmembrane</keyword>
<name>F3KTL1_9BURK</name>
<dbReference type="RefSeq" id="WP_006297847.1">
    <property type="nucleotide sequence ID" value="NZ_AEGR01000056.1"/>
</dbReference>
<dbReference type="SUPFAM" id="SSF55073">
    <property type="entry name" value="Nucleotide cyclase"/>
    <property type="match status" value="1"/>
</dbReference>
<dbReference type="GO" id="GO:0003824">
    <property type="term" value="F:catalytic activity"/>
    <property type="evidence" value="ECO:0007669"/>
    <property type="project" value="UniProtKB-ARBA"/>
</dbReference>
<sequence length="650" mass="71706">MRLSRPTDAAPTASRHSELPPLSLAIGVACALGLTLIWAMTLQRIADEREQAVAAAMESNANLAIAFEQQVYRTLKAAEQVASFAREQYLNHGDTLDLRRWETRGVIREAMFNIISIVDARGSIVRSSRLPLNVNYADREFFIAQRDITPDLAHDVLHVSQPVLGRVTNRWQIPMSLGMWREDGRFAGVVVVSVDPAKFTDFHRQANLGAGGLLELTGLDGTVRGRKIDEDRGFGMDAHDLPWFQRRAVAQAGSFVDNGSLDGVPRVISFRTMADYPLMVTVGTAFKSELAPSQARRHGYLWLAGGVSAGLMLFTVLLMLALSRQRAAAEALQTSEALFRATFHQAAMGIVHLSPEGRILLANEKFRAMLGYDMAELRERTIFEIGDPQRQLEARLYLRKRLSLDSADALPEMEKTYLRKDGAVLWVCEALGVVQDRQGRPERVVAVVQDITARKALEARLSHDALHDTLTGLPNRMMFHDRLCQVLESARRRQGLAAVLFLDLDGFKEVNDTLGHAAGDELLKQVALRLEECMRAEDTVARIGGDEFGVVLASVAQEGDCEQVATKILDALSQPFMLGQQEVRISASVGGALFPLHGQSMDSLLARADTGMYAAKHEGKGRFCWEDKESPIQQTTHPTRPVPTGPADPA</sequence>
<accession>F3KTL1</accession>
<feature type="transmembrane region" description="Helical" evidence="2">
    <location>
        <begin position="20"/>
        <end position="39"/>
    </location>
</feature>
<dbReference type="CDD" id="cd00130">
    <property type="entry name" value="PAS"/>
    <property type="match status" value="1"/>
</dbReference>
<feature type="compositionally biased region" description="Pro residues" evidence="1">
    <location>
        <begin position="640"/>
        <end position="650"/>
    </location>
</feature>
<dbReference type="InterPro" id="IPR043128">
    <property type="entry name" value="Rev_trsase/Diguanyl_cyclase"/>
</dbReference>
<dbReference type="Pfam" id="PF13426">
    <property type="entry name" value="PAS_9"/>
    <property type="match status" value="1"/>
</dbReference>
<feature type="region of interest" description="Disordered" evidence="1">
    <location>
        <begin position="628"/>
        <end position="650"/>
    </location>
</feature>
<evidence type="ECO:0000259" key="4">
    <source>
        <dbReference type="PROSITE" id="PS50113"/>
    </source>
</evidence>
<dbReference type="Gene3D" id="3.30.450.20">
    <property type="entry name" value="PAS domain"/>
    <property type="match status" value="3"/>
</dbReference>
<dbReference type="SMART" id="SM00091">
    <property type="entry name" value="PAS"/>
    <property type="match status" value="1"/>
</dbReference>
<dbReference type="eggNOG" id="COG2199">
    <property type="taxonomic scope" value="Bacteria"/>
</dbReference>
<dbReference type="OrthoDB" id="8929028at2"/>
<evidence type="ECO:0000256" key="2">
    <source>
        <dbReference type="SAM" id="Phobius"/>
    </source>
</evidence>
<dbReference type="SUPFAM" id="SSF55785">
    <property type="entry name" value="PYP-like sensor domain (PAS domain)"/>
    <property type="match status" value="1"/>
</dbReference>
<dbReference type="InterPro" id="IPR000160">
    <property type="entry name" value="GGDEF_dom"/>
</dbReference>
<gene>
    <name evidence="6" type="ORF">HGR_08959</name>
</gene>
<reference evidence="6 7" key="1">
    <citation type="journal article" date="2011" name="EMBO J.">
        <title>Structural diversity of bacterial flagellar motors.</title>
        <authorList>
            <person name="Chen S."/>
            <person name="Beeby M."/>
            <person name="Murphy G.E."/>
            <person name="Leadbetter J.R."/>
            <person name="Hendrixson D.R."/>
            <person name="Briegel A."/>
            <person name="Li Z."/>
            <person name="Shi J."/>
            <person name="Tocheva E.I."/>
            <person name="Muller A."/>
            <person name="Dobro M.J."/>
            <person name="Jensen G.J."/>
        </authorList>
    </citation>
    <scope>NUCLEOTIDE SEQUENCE [LARGE SCALE GENOMIC DNA]</scope>
    <source>
        <strain evidence="6 7">ATCC 19624</strain>
    </source>
</reference>
<evidence type="ECO:0000313" key="7">
    <source>
        <dbReference type="Proteomes" id="UP000016368"/>
    </source>
</evidence>
<dbReference type="InterPro" id="IPR001610">
    <property type="entry name" value="PAC"/>
</dbReference>
<feature type="domain" description="GGDEF" evidence="5">
    <location>
        <begin position="495"/>
        <end position="628"/>
    </location>
</feature>
<dbReference type="InterPro" id="IPR054327">
    <property type="entry name" value="His-kinase-like_sensor"/>
</dbReference>
<organism evidence="6 7">
    <name type="scientific">Hylemonella gracilis ATCC 19624</name>
    <dbReference type="NCBI Taxonomy" id="887062"/>
    <lineage>
        <taxon>Bacteria</taxon>
        <taxon>Pseudomonadati</taxon>
        <taxon>Pseudomonadota</taxon>
        <taxon>Betaproteobacteria</taxon>
        <taxon>Burkholderiales</taxon>
        <taxon>Comamonadaceae</taxon>
        <taxon>Hylemonella</taxon>
    </lineage>
</organism>
<dbReference type="InterPro" id="IPR029787">
    <property type="entry name" value="Nucleotide_cyclase"/>
</dbReference>
<keyword evidence="7" id="KW-1185">Reference proteome</keyword>
<comment type="caution">
    <text evidence="6">The sequence shown here is derived from an EMBL/GenBank/DDBJ whole genome shotgun (WGS) entry which is preliminary data.</text>
</comment>
<dbReference type="PANTHER" id="PTHR44757:SF2">
    <property type="entry name" value="BIOFILM ARCHITECTURE MAINTENANCE PROTEIN MBAA"/>
    <property type="match status" value="1"/>
</dbReference>
<dbReference type="Gene3D" id="3.30.70.270">
    <property type="match status" value="1"/>
</dbReference>